<sequence>MSDNQNLRPVEILLVEDSYSDANLTIKSLGKASIANNLHWVEDGEAAIEFLRHQGEYITATRPDLILLDLNLPGLDGREVLAEIKADPDLKRIPVVVLTTSADEQDVLKSYDLNANCYITKPVDIHQFLQIVHLINDFWLAAVKLPPK</sequence>
<dbReference type="SUPFAM" id="SSF52172">
    <property type="entry name" value="CheY-like"/>
    <property type="match status" value="1"/>
</dbReference>
<comment type="caution">
    <text evidence="4">The sequence shown here is derived from an EMBL/GenBank/DDBJ whole genome shotgun (WGS) entry which is preliminary data.</text>
</comment>
<dbReference type="EMBL" id="JHEG02000058">
    <property type="protein sequence ID" value="KIE09230.1"/>
    <property type="molecule type" value="Genomic_DNA"/>
</dbReference>
<dbReference type="PROSITE" id="PS50110">
    <property type="entry name" value="RESPONSE_REGULATORY"/>
    <property type="match status" value="1"/>
</dbReference>
<dbReference type="InterPro" id="IPR011006">
    <property type="entry name" value="CheY-like_superfamily"/>
</dbReference>
<dbReference type="STRING" id="1479485.DA73_0233095"/>
<keyword evidence="1" id="KW-0597">Phosphoprotein</keyword>
<dbReference type="GO" id="GO:0000160">
    <property type="term" value="P:phosphorelay signal transduction system"/>
    <property type="evidence" value="ECO:0007669"/>
    <property type="project" value="InterPro"/>
</dbReference>
<name>A0A0C1RA85_9CYAN</name>
<evidence type="ECO:0000313" key="3">
    <source>
        <dbReference type="EMBL" id="KAF3885031.1"/>
    </source>
</evidence>
<dbReference type="OrthoDB" id="5510574at2"/>
<evidence type="ECO:0000313" key="4">
    <source>
        <dbReference type="EMBL" id="KIE09230.1"/>
    </source>
</evidence>
<evidence type="ECO:0000313" key="5">
    <source>
        <dbReference type="Proteomes" id="UP000029738"/>
    </source>
</evidence>
<dbReference type="InterPro" id="IPR001789">
    <property type="entry name" value="Sig_transdc_resp-reg_receiver"/>
</dbReference>
<evidence type="ECO:0000256" key="1">
    <source>
        <dbReference type="PROSITE-ProRule" id="PRU00169"/>
    </source>
</evidence>
<dbReference type="PANTHER" id="PTHR44520">
    <property type="entry name" value="RESPONSE REGULATOR RCP1-RELATED"/>
    <property type="match status" value="1"/>
</dbReference>
<organism evidence="4">
    <name type="scientific">Tolypothrix bouteillei VB521301</name>
    <dbReference type="NCBI Taxonomy" id="1479485"/>
    <lineage>
        <taxon>Bacteria</taxon>
        <taxon>Bacillati</taxon>
        <taxon>Cyanobacteriota</taxon>
        <taxon>Cyanophyceae</taxon>
        <taxon>Nostocales</taxon>
        <taxon>Tolypothrichaceae</taxon>
        <taxon>Tolypothrix</taxon>
    </lineage>
</organism>
<dbReference type="CDD" id="cd17557">
    <property type="entry name" value="REC_Rcp-like"/>
    <property type="match status" value="1"/>
</dbReference>
<dbReference type="SMART" id="SM00448">
    <property type="entry name" value="REC"/>
    <property type="match status" value="1"/>
</dbReference>
<feature type="modified residue" description="4-aspartylphosphate" evidence="1">
    <location>
        <position position="69"/>
    </location>
</feature>
<dbReference type="Gene3D" id="3.40.50.2300">
    <property type="match status" value="1"/>
</dbReference>
<dbReference type="Pfam" id="PF00072">
    <property type="entry name" value="Response_reg"/>
    <property type="match status" value="1"/>
</dbReference>
<evidence type="ECO:0000259" key="2">
    <source>
        <dbReference type="PROSITE" id="PS50110"/>
    </source>
</evidence>
<dbReference type="PANTHER" id="PTHR44520:SF2">
    <property type="entry name" value="RESPONSE REGULATOR RCP1"/>
    <property type="match status" value="1"/>
</dbReference>
<dbReference type="RefSeq" id="WP_038088823.1">
    <property type="nucleotide sequence ID" value="NZ_JHEG04000001.1"/>
</dbReference>
<reference evidence="4" key="1">
    <citation type="journal article" date="2015" name="Genome Announc.">
        <title>Draft Genome Sequence of Tolypothrix boutellei Strain VB521301.</title>
        <authorList>
            <person name="Chandrababunaidu M.M."/>
            <person name="Singh D."/>
            <person name="Sen D."/>
            <person name="Bhan S."/>
            <person name="Das S."/>
            <person name="Gupta A."/>
            <person name="Adhikary S.P."/>
            <person name="Tripathy S."/>
        </authorList>
    </citation>
    <scope>NUCLEOTIDE SEQUENCE</scope>
    <source>
        <strain evidence="4">VB521301</strain>
    </source>
</reference>
<dbReference type="EMBL" id="JHEG04000001">
    <property type="protein sequence ID" value="KAF3885031.1"/>
    <property type="molecule type" value="Genomic_DNA"/>
</dbReference>
<keyword evidence="5" id="KW-1185">Reference proteome</keyword>
<dbReference type="AlphaFoldDB" id="A0A0C1RA85"/>
<dbReference type="InterPro" id="IPR052893">
    <property type="entry name" value="TCS_response_regulator"/>
</dbReference>
<protein>
    <submittedName>
        <fullName evidence="4">Response regulator</fullName>
    </submittedName>
</protein>
<proteinExistence type="predicted"/>
<feature type="domain" description="Response regulatory" evidence="2">
    <location>
        <begin position="11"/>
        <end position="136"/>
    </location>
</feature>
<gene>
    <name evidence="4" type="ORF">DA73_0233095</name>
    <name evidence="3" type="ORF">DA73_0400005815</name>
</gene>
<accession>A0A0C1RA85</accession>
<dbReference type="Proteomes" id="UP000029738">
    <property type="component" value="Unassembled WGS sequence"/>
</dbReference>
<reference evidence="3" key="2">
    <citation type="submission" date="2019-11" db="EMBL/GenBank/DDBJ databases">
        <title>Improved Assembly of Tolypothrix boutellei genome.</title>
        <authorList>
            <person name="Sarangi A.N."/>
            <person name="Mukherjee M."/>
            <person name="Ghosh S."/>
            <person name="Singh D."/>
            <person name="Das A."/>
            <person name="Kant S."/>
            <person name="Prusty A."/>
            <person name="Tripathy S."/>
        </authorList>
    </citation>
    <scope>NUCLEOTIDE SEQUENCE</scope>
    <source>
        <strain evidence="3">VB521301</strain>
    </source>
</reference>